<dbReference type="PROSITE" id="PS51029">
    <property type="entry name" value="MADF"/>
    <property type="match status" value="1"/>
</dbReference>
<dbReference type="PROSITE" id="PS51031">
    <property type="entry name" value="BESS"/>
    <property type="match status" value="1"/>
</dbReference>
<evidence type="ECO:0000313" key="5">
    <source>
        <dbReference type="EMBL" id="KPJ11865.1"/>
    </source>
</evidence>
<dbReference type="AlphaFoldDB" id="A0A194R3P9"/>
<feature type="domain" description="MADF" evidence="3">
    <location>
        <begin position="9"/>
        <end position="103"/>
    </location>
</feature>
<keyword evidence="1" id="KW-0539">Nucleus</keyword>
<feature type="domain" description="BESS" evidence="4">
    <location>
        <begin position="196"/>
        <end position="235"/>
    </location>
</feature>
<dbReference type="InterPro" id="IPR004210">
    <property type="entry name" value="BESS_motif"/>
</dbReference>
<dbReference type="PANTHER" id="PTHR12243:SF69">
    <property type="entry name" value="SI:CH73-59F11.3"/>
    <property type="match status" value="1"/>
</dbReference>
<dbReference type="GO" id="GO:0005634">
    <property type="term" value="C:nucleus"/>
    <property type="evidence" value="ECO:0007669"/>
    <property type="project" value="UniProtKB-SubCell"/>
</dbReference>
<evidence type="ECO:0000256" key="2">
    <source>
        <dbReference type="SAM" id="MobiDB-lite"/>
    </source>
</evidence>
<evidence type="ECO:0000259" key="4">
    <source>
        <dbReference type="PROSITE" id="PS51031"/>
    </source>
</evidence>
<dbReference type="InParanoid" id="A0A194R3P9"/>
<evidence type="ECO:0000313" key="6">
    <source>
        <dbReference type="Proteomes" id="UP000053240"/>
    </source>
</evidence>
<feature type="region of interest" description="Disordered" evidence="2">
    <location>
        <begin position="132"/>
        <end position="174"/>
    </location>
</feature>
<dbReference type="Pfam" id="PF02944">
    <property type="entry name" value="BESS"/>
    <property type="match status" value="1"/>
</dbReference>
<gene>
    <name evidence="5" type="ORF">RR48_09802</name>
</gene>
<dbReference type="EMBL" id="KQ460855">
    <property type="protein sequence ID" value="KPJ11865.1"/>
    <property type="molecule type" value="Genomic_DNA"/>
</dbReference>
<dbReference type="GO" id="GO:0003677">
    <property type="term" value="F:DNA binding"/>
    <property type="evidence" value="ECO:0007669"/>
    <property type="project" value="InterPro"/>
</dbReference>
<sequence>MHFEYDPERLIKEIKKRPGLWDSDDVAYRSKAMRQKLWTDVVKELIEPNVKFTKCELRELEIQLQKKWKSIRDCFQKYVVNPNRHKRPYIYSKKLSFLLKEEQPGQAGGSTESEDGEKTCSVWRTRRKLKIKKESSDDNDDSETYGFNDDTKSNGSNDAGDEENETQPLSKKNKTNSLVGEIAFANVDAQNFNEAEDSDKLFLLSLLPHLKSIPEEFKLNVKMDMMNVLRNANFNTNLNHKLI</sequence>
<accession>A0A194R3P9</accession>
<dbReference type="STRING" id="76193.A0A194R3P9"/>
<reference evidence="5 6" key="1">
    <citation type="journal article" date="2015" name="Nat. Commun.">
        <title>Outbred genome sequencing and CRISPR/Cas9 gene editing in butterflies.</title>
        <authorList>
            <person name="Li X."/>
            <person name="Fan D."/>
            <person name="Zhang W."/>
            <person name="Liu G."/>
            <person name="Zhang L."/>
            <person name="Zhao L."/>
            <person name="Fang X."/>
            <person name="Chen L."/>
            <person name="Dong Y."/>
            <person name="Chen Y."/>
            <person name="Ding Y."/>
            <person name="Zhao R."/>
            <person name="Feng M."/>
            <person name="Zhu Y."/>
            <person name="Feng Y."/>
            <person name="Jiang X."/>
            <person name="Zhu D."/>
            <person name="Xiang H."/>
            <person name="Feng X."/>
            <person name="Li S."/>
            <person name="Wang J."/>
            <person name="Zhang G."/>
            <person name="Kronforst M.R."/>
            <person name="Wang W."/>
        </authorList>
    </citation>
    <scope>NUCLEOTIDE SEQUENCE [LARGE SCALE GENOMIC DNA]</scope>
    <source>
        <strain evidence="5">Ya'a_city_454_Pm</strain>
        <tissue evidence="5">Whole body</tissue>
    </source>
</reference>
<name>A0A194R3P9_PAPMA</name>
<dbReference type="PANTHER" id="PTHR12243">
    <property type="entry name" value="MADF DOMAIN TRANSCRIPTION FACTOR"/>
    <property type="match status" value="1"/>
</dbReference>
<proteinExistence type="predicted"/>
<dbReference type="GO" id="GO:0006357">
    <property type="term" value="P:regulation of transcription by RNA polymerase II"/>
    <property type="evidence" value="ECO:0007669"/>
    <property type="project" value="TreeGrafter"/>
</dbReference>
<protein>
    <recommendedName>
        <fullName evidence="7">MADF domain-containing protein</fullName>
    </recommendedName>
</protein>
<evidence type="ECO:0000256" key="1">
    <source>
        <dbReference type="PROSITE-ProRule" id="PRU00371"/>
    </source>
</evidence>
<dbReference type="InterPro" id="IPR006578">
    <property type="entry name" value="MADF-dom"/>
</dbReference>
<dbReference type="SMART" id="SM00595">
    <property type="entry name" value="MADF"/>
    <property type="match status" value="1"/>
</dbReference>
<dbReference type="Proteomes" id="UP000053240">
    <property type="component" value="Unassembled WGS sequence"/>
</dbReference>
<dbReference type="Pfam" id="PF10545">
    <property type="entry name" value="MADF_DNA_bdg"/>
    <property type="match status" value="1"/>
</dbReference>
<dbReference type="GO" id="GO:0005667">
    <property type="term" value="C:transcription regulator complex"/>
    <property type="evidence" value="ECO:0007669"/>
    <property type="project" value="TreeGrafter"/>
</dbReference>
<evidence type="ECO:0008006" key="7">
    <source>
        <dbReference type="Google" id="ProtNLM"/>
    </source>
</evidence>
<evidence type="ECO:0000259" key="3">
    <source>
        <dbReference type="PROSITE" id="PS51029"/>
    </source>
</evidence>
<keyword evidence="6" id="KW-1185">Reference proteome</keyword>
<dbReference type="InterPro" id="IPR039353">
    <property type="entry name" value="TF_Adf1"/>
</dbReference>
<comment type="subcellular location">
    <subcellularLocation>
        <location evidence="1">Nucleus</location>
    </subcellularLocation>
</comment>
<organism evidence="5 6">
    <name type="scientific">Papilio machaon</name>
    <name type="common">Old World swallowtail butterfly</name>
    <dbReference type="NCBI Taxonomy" id="76193"/>
    <lineage>
        <taxon>Eukaryota</taxon>
        <taxon>Metazoa</taxon>
        <taxon>Ecdysozoa</taxon>
        <taxon>Arthropoda</taxon>
        <taxon>Hexapoda</taxon>
        <taxon>Insecta</taxon>
        <taxon>Pterygota</taxon>
        <taxon>Neoptera</taxon>
        <taxon>Endopterygota</taxon>
        <taxon>Lepidoptera</taxon>
        <taxon>Glossata</taxon>
        <taxon>Ditrysia</taxon>
        <taxon>Papilionoidea</taxon>
        <taxon>Papilionidae</taxon>
        <taxon>Papilioninae</taxon>
        <taxon>Papilio</taxon>
    </lineage>
</organism>